<feature type="region of interest" description="Disordered" evidence="1">
    <location>
        <begin position="1"/>
        <end position="71"/>
    </location>
</feature>
<evidence type="ECO:0000313" key="3">
    <source>
        <dbReference type="Proteomes" id="UP000265520"/>
    </source>
</evidence>
<feature type="compositionally biased region" description="Basic and acidic residues" evidence="1">
    <location>
        <begin position="36"/>
        <end position="50"/>
    </location>
</feature>
<name>A0A392VGW0_9FABA</name>
<keyword evidence="3" id="KW-1185">Reference proteome</keyword>
<dbReference type="EMBL" id="LXQA011143724">
    <property type="protein sequence ID" value="MCI86549.1"/>
    <property type="molecule type" value="Genomic_DNA"/>
</dbReference>
<reference evidence="2 3" key="1">
    <citation type="journal article" date="2018" name="Front. Plant Sci.">
        <title>Red Clover (Trifolium pratense) and Zigzag Clover (T. medium) - A Picture of Genomic Similarities and Differences.</title>
        <authorList>
            <person name="Dluhosova J."/>
            <person name="Istvanek J."/>
            <person name="Nedelnik J."/>
            <person name="Repkova J."/>
        </authorList>
    </citation>
    <scope>NUCLEOTIDE SEQUENCE [LARGE SCALE GENOMIC DNA]</scope>
    <source>
        <strain evidence="3">cv. 10/8</strain>
        <tissue evidence="2">Leaf</tissue>
    </source>
</reference>
<evidence type="ECO:0000256" key="1">
    <source>
        <dbReference type="SAM" id="MobiDB-lite"/>
    </source>
</evidence>
<sequence length="71" mass="7908">ESEYESAYEQEKSQDKVLTEQEEEKSDDAAANSQADKSENLSADKEESMPFDKNVTAGDNVVNVDELDSMD</sequence>
<comment type="caution">
    <text evidence="2">The sequence shown here is derived from an EMBL/GenBank/DDBJ whole genome shotgun (WGS) entry which is preliminary data.</text>
</comment>
<organism evidence="2 3">
    <name type="scientific">Trifolium medium</name>
    <dbReference type="NCBI Taxonomy" id="97028"/>
    <lineage>
        <taxon>Eukaryota</taxon>
        <taxon>Viridiplantae</taxon>
        <taxon>Streptophyta</taxon>
        <taxon>Embryophyta</taxon>
        <taxon>Tracheophyta</taxon>
        <taxon>Spermatophyta</taxon>
        <taxon>Magnoliopsida</taxon>
        <taxon>eudicotyledons</taxon>
        <taxon>Gunneridae</taxon>
        <taxon>Pentapetalae</taxon>
        <taxon>rosids</taxon>
        <taxon>fabids</taxon>
        <taxon>Fabales</taxon>
        <taxon>Fabaceae</taxon>
        <taxon>Papilionoideae</taxon>
        <taxon>50 kb inversion clade</taxon>
        <taxon>NPAAA clade</taxon>
        <taxon>Hologalegina</taxon>
        <taxon>IRL clade</taxon>
        <taxon>Trifolieae</taxon>
        <taxon>Trifolium</taxon>
    </lineage>
</organism>
<protein>
    <submittedName>
        <fullName evidence="2">Uncharacterized protein</fullName>
    </submittedName>
</protein>
<dbReference type="AlphaFoldDB" id="A0A392VGW0"/>
<proteinExistence type="predicted"/>
<feature type="compositionally biased region" description="Basic and acidic residues" evidence="1">
    <location>
        <begin position="9"/>
        <end position="19"/>
    </location>
</feature>
<accession>A0A392VGW0</accession>
<dbReference type="Proteomes" id="UP000265520">
    <property type="component" value="Unassembled WGS sequence"/>
</dbReference>
<feature type="non-terminal residue" evidence="2">
    <location>
        <position position="71"/>
    </location>
</feature>
<feature type="non-terminal residue" evidence="2">
    <location>
        <position position="1"/>
    </location>
</feature>
<evidence type="ECO:0000313" key="2">
    <source>
        <dbReference type="EMBL" id="MCI86549.1"/>
    </source>
</evidence>